<evidence type="ECO:0000313" key="5">
    <source>
        <dbReference type="Proteomes" id="UP000232806"/>
    </source>
</evidence>
<organism evidence="1 5">
    <name type="scientific">Methanobacterium subterraneum</name>
    <dbReference type="NCBI Taxonomy" id="59277"/>
    <lineage>
        <taxon>Archaea</taxon>
        <taxon>Methanobacteriati</taxon>
        <taxon>Methanobacteriota</taxon>
        <taxon>Methanomada group</taxon>
        <taxon>Methanobacteria</taxon>
        <taxon>Methanobacteriales</taxon>
        <taxon>Methanobacteriaceae</taxon>
        <taxon>Methanobacterium</taxon>
    </lineage>
</organism>
<evidence type="ECO:0000313" key="6">
    <source>
        <dbReference type="Proteomes" id="UP000591058"/>
    </source>
</evidence>
<protein>
    <submittedName>
        <fullName evidence="1">Uncharacterized protein</fullName>
    </submittedName>
</protein>
<dbReference type="GeneID" id="35123266"/>
<dbReference type="RefSeq" id="WP_100905356.1">
    <property type="nucleotide sequence ID" value="NZ_CP017766.1"/>
</dbReference>
<reference evidence="3 6" key="2">
    <citation type="submission" date="2020-04" db="EMBL/GenBank/DDBJ databases">
        <title>Draft genome of Methanobacterium subterraneum isolated from animal feces.</title>
        <authorList>
            <person name="Ouboter H.T."/>
            <person name="Berger S."/>
            <person name="Gungor E."/>
            <person name="Jetten M.S.M."/>
            <person name="Welte C.U."/>
        </authorList>
    </citation>
    <scope>NUCLEOTIDE SEQUENCE [LARGE SCALE GENOMIC DNA]</scope>
    <source>
        <strain evidence="3">HO_2020</strain>
    </source>
</reference>
<accession>A0A2H4VBB4</accession>
<reference evidence="4 5" key="1">
    <citation type="submission" date="2016-10" db="EMBL/GenBank/DDBJ databases">
        <title>Comparative genomics between deep and shallow subseafloor isolates.</title>
        <authorList>
            <person name="Ishii S."/>
            <person name="Miller J.R."/>
            <person name="Sutton G."/>
            <person name="Suzuki S."/>
            <person name="Methe B."/>
            <person name="Inagaki F."/>
            <person name="Imachi H."/>
        </authorList>
    </citation>
    <scope>NUCLEOTIDE SEQUENCE [LARGE SCALE GENOMIC DNA]</scope>
    <source>
        <strain evidence="2 4">A8p</strain>
        <strain evidence="1 5">MO-MB1</strain>
    </source>
</reference>
<dbReference type="Proteomes" id="UP000591058">
    <property type="component" value="Unassembled WGS sequence"/>
</dbReference>
<evidence type="ECO:0000313" key="2">
    <source>
        <dbReference type="EMBL" id="AUB60777.1"/>
    </source>
</evidence>
<accession>A0A2H4VRR4</accession>
<dbReference type="AlphaFoldDB" id="A0A2H4VBB4"/>
<sequence length="325" mass="38269">MSISEKLENKAIEKDRQMGREEIEKLLAFLENYETEGLNEVLSEIHRLVESRYYKKLMEAFRSEAYVKGKEPFSINELNHVQILKLARENLHFGGLFNTIFTPSLVTAKQFVTIYSFMEYTHYLNTHKTSTREVLVNLYFSKLDERIIFALNHFDEVELEKLPQPNKKYFKNLKKLKWKNKRTKKLYNKLNDFMFEIKRLVTNYPRLSEQSGWITTYRITEDLFIQTLAGCNAVNEGRLQIEDQDVVIAYKTLFKLIKTDVTKYKAIPELLQSIDKYQEPSELGSYLVCDKCGGYYQLQPGESIDDFSDVCECGGRLEYHKSLEN</sequence>
<dbReference type="Proteomes" id="UP000232806">
    <property type="component" value="Chromosome"/>
</dbReference>
<evidence type="ECO:0000313" key="3">
    <source>
        <dbReference type="EMBL" id="NMO09383.1"/>
    </source>
</evidence>
<gene>
    <name evidence="1" type="ORF">BK007_04650</name>
    <name evidence="2" type="ORF">BK009_08890</name>
    <name evidence="3" type="ORF">HG719_06000</name>
</gene>
<keyword evidence="4" id="KW-1185">Reference proteome</keyword>
<proteinExistence type="predicted"/>
<dbReference type="EMBL" id="CP017768">
    <property type="protein sequence ID" value="AUB60777.1"/>
    <property type="molecule type" value="Genomic_DNA"/>
</dbReference>
<dbReference type="KEGG" id="msub:BK009_08890"/>
<dbReference type="Proteomes" id="UP000232631">
    <property type="component" value="Chromosome"/>
</dbReference>
<dbReference type="EMBL" id="CP017766">
    <property type="protein sequence ID" value="AUB55376.1"/>
    <property type="molecule type" value="Genomic_DNA"/>
</dbReference>
<dbReference type="OrthoDB" id="71490at2157"/>
<name>A0A2H4VBB4_9EURY</name>
<evidence type="ECO:0000313" key="4">
    <source>
        <dbReference type="Proteomes" id="UP000232631"/>
    </source>
</evidence>
<dbReference type="EMBL" id="JABBYL010000020">
    <property type="protein sequence ID" value="NMO09383.1"/>
    <property type="molecule type" value="Genomic_DNA"/>
</dbReference>
<evidence type="ECO:0000313" key="1">
    <source>
        <dbReference type="EMBL" id="AUB55376.1"/>
    </source>
</evidence>